<dbReference type="HOGENOM" id="CLU_092866_0_0_1"/>
<protein>
    <submittedName>
        <fullName evidence="1 2">Uncharacterized protein</fullName>
    </submittedName>
</protein>
<accession>J3NN75</accession>
<evidence type="ECO:0000313" key="2">
    <source>
        <dbReference type="EnsemblFungi" id="EJT77627"/>
    </source>
</evidence>
<reference evidence="2" key="4">
    <citation type="journal article" date="2015" name="G3 (Bethesda)">
        <title>Genome sequences of three phytopathogenic species of the Magnaporthaceae family of fungi.</title>
        <authorList>
            <person name="Okagaki L.H."/>
            <person name="Nunes C.C."/>
            <person name="Sailsbery J."/>
            <person name="Clay B."/>
            <person name="Brown D."/>
            <person name="John T."/>
            <person name="Oh Y."/>
            <person name="Young N."/>
            <person name="Fitzgerald M."/>
            <person name="Haas B.J."/>
            <person name="Zeng Q."/>
            <person name="Young S."/>
            <person name="Adiconis X."/>
            <person name="Fan L."/>
            <person name="Levin J.Z."/>
            <person name="Mitchell T.K."/>
            <person name="Okubara P.A."/>
            <person name="Farman M.L."/>
            <person name="Kohn L.M."/>
            <person name="Birren B."/>
            <person name="Ma L.-J."/>
            <person name="Dean R.A."/>
        </authorList>
    </citation>
    <scope>NUCLEOTIDE SEQUENCE</scope>
    <source>
        <strain evidence="2">R3-111a-1</strain>
    </source>
</reference>
<evidence type="ECO:0000313" key="3">
    <source>
        <dbReference type="Proteomes" id="UP000006039"/>
    </source>
</evidence>
<dbReference type="eggNOG" id="ENOG502SCWK">
    <property type="taxonomic scope" value="Eukaryota"/>
</dbReference>
<reference evidence="1" key="3">
    <citation type="submission" date="2010-09" db="EMBL/GenBank/DDBJ databases">
        <title>Annotation of Gaeumannomyces graminis var. tritici R3-111a-1.</title>
        <authorList>
            <consortium name="The Broad Institute Genome Sequencing Platform"/>
            <person name="Ma L.-J."/>
            <person name="Dead R."/>
            <person name="Young S.K."/>
            <person name="Zeng Q."/>
            <person name="Gargeya S."/>
            <person name="Fitzgerald M."/>
            <person name="Haas B."/>
            <person name="Abouelleil A."/>
            <person name="Alvarado L."/>
            <person name="Arachchi H.M."/>
            <person name="Berlin A."/>
            <person name="Brown A."/>
            <person name="Chapman S.B."/>
            <person name="Chen Z."/>
            <person name="Dunbar C."/>
            <person name="Freedman E."/>
            <person name="Gearin G."/>
            <person name="Gellesch M."/>
            <person name="Goldberg J."/>
            <person name="Griggs A."/>
            <person name="Gujja S."/>
            <person name="Heiman D."/>
            <person name="Howarth C."/>
            <person name="Larson L."/>
            <person name="Lui A."/>
            <person name="MacDonald P.J.P."/>
            <person name="Mehta T."/>
            <person name="Montmayeur A."/>
            <person name="Murphy C."/>
            <person name="Neiman D."/>
            <person name="Pearson M."/>
            <person name="Priest M."/>
            <person name="Roberts A."/>
            <person name="Saif S."/>
            <person name="Shea T."/>
            <person name="Shenoy N."/>
            <person name="Sisk P."/>
            <person name="Stolte C."/>
            <person name="Sykes S."/>
            <person name="Yandava C."/>
            <person name="Wortman J."/>
            <person name="Nusbaum C."/>
            <person name="Birren B."/>
        </authorList>
    </citation>
    <scope>NUCLEOTIDE SEQUENCE</scope>
    <source>
        <strain evidence="1">R3-111a-1</strain>
    </source>
</reference>
<organism evidence="1">
    <name type="scientific">Gaeumannomyces tritici (strain R3-111a-1)</name>
    <name type="common">Wheat and barley take-all root rot fungus</name>
    <name type="synonym">Gaeumannomyces graminis var. tritici</name>
    <dbReference type="NCBI Taxonomy" id="644352"/>
    <lineage>
        <taxon>Eukaryota</taxon>
        <taxon>Fungi</taxon>
        <taxon>Dikarya</taxon>
        <taxon>Ascomycota</taxon>
        <taxon>Pezizomycotina</taxon>
        <taxon>Sordariomycetes</taxon>
        <taxon>Sordariomycetidae</taxon>
        <taxon>Magnaporthales</taxon>
        <taxon>Magnaporthaceae</taxon>
        <taxon>Gaeumannomyces</taxon>
    </lineage>
</organism>
<dbReference type="EnsemblFungi" id="EJT77627">
    <property type="protein sequence ID" value="EJT77627"/>
    <property type="gene ID" value="GGTG_02733"/>
</dbReference>
<dbReference type="VEuPathDB" id="FungiDB:GGTG_02733"/>
<sequence>MQERWEYSAPLENDQAQWERVVQEYPALHPKERFAYHSASGWDDAYHSHPELIDDPTIRSILALLTPEKTRRVLEGRQTADERDLGVRATTAFGWCDLAAWVRVCYDPELEDAYNQLVEQTELEDIGGMLDSGNVGLNNPLLYGHLAGAKHEAAIRGKHVKLLWLDTYGKCLWSNKIKVTRFPHFVGAFLGGYSLDEAVDNGELFDNEGSEQRHR</sequence>
<dbReference type="RefSeq" id="XP_009218772.1">
    <property type="nucleotide sequence ID" value="XM_009220508.1"/>
</dbReference>
<reference evidence="3" key="1">
    <citation type="submission" date="2010-07" db="EMBL/GenBank/DDBJ databases">
        <title>The genome sequence of Gaeumannomyces graminis var. tritici strain R3-111a-1.</title>
        <authorList>
            <consortium name="The Broad Institute Genome Sequencing Platform"/>
            <person name="Ma L.-J."/>
            <person name="Dead R."/>
            <person name="Young S."/>
            <person name="Zeng Q."/>
            <person name="Koehrsen M."/>
            <person name="Alvarado L."/>
            <person name="Berlin A."/>
            <person name="Chapman S.B."/>
            <person name="Chen Z."/>
            <person name="Freedman E."/>
            <person name="Gellesch M."/>
            <person name="Goldberg J."/>
            <person name="Griggs A."/>
            <person name="Gujja S."/>
            <person name="Heilman E.R."/>
            <person name="Heiman D."/>
            <person name="Hepburn T."/>
            <person name="Howarth C."/>
            <person name="Jen D."/>
            <person name="Larson L."/>
            <person name="Mehta T."/>
            <person name="Neiman D."/>
            <person name="Pearson M."/>
            <person name="Roberts A."/>
            <person name="Saif S."/>
            <person name="Shea T."/>
            <person name="Shenoy N."/>
            <person name="Sisk P."/>
            <person name="Stolte C."/>
            <person name="Sykes S."/>
            <person name="Walk T."/>
            <person name="White J."/>
            <person name="Yandava C."/>
            <person name="Haas B."/>
            <person name="Nusbaum C."/>
            <person name="Birren B."/>
        </authorList>
    </citation>
    <scope>NUCLEOTIDE SEQUENCE [LARGE SCALE GENOMIC DNA]</scope>
    <source>
        <strain evidence="3">R3-111a-1</strain>
    </source>
</reference>
<evidence type="ECO:0000313" key="1">
    <source>
        <dbReference type="EMBL" id="EJT77627.1"/>
    </source>
</evidence>
<dbReference type="AlphaFoldDB" id="J3NN75"/>
<reference evidence="2" key="5">
    <citation type="submission" date="2018-04" db="UniProtKB">
        <authorList>
            <consortium name="EnsemblFungi"/>
        </authorList>
    </citation>
    <scope>IDENTIFICATION</scope>
    <source>
        <strain evidence="2">R3-111a-1</strain>
    </source>
</reference>
<dbReference type="EMBL" id="GL385396">
    <property type="protein sequence ID" value="EJT77627.1"/>
    <property type="molecule type" value="Genomic_DNA"/>
</dbReference>
<proteinExistence type="predicted"/>
<dbReference type="GeneID" id="20343191"/>
<dbReference type="OrthoDB" id="4364812at2759"/>
<reference evidence="1" key="2">
    <citation type="submission" date="2010-07" db="EMBL/GenBank/DDBJ databases">
        <authorList>
            <consortium name="The Broad Institute Genome Sequencing Platform"/>
            <consortium name="Broad Institute Genome Sequencing Center for Infectious Disease"/>
            <person name="Ma L.-J."/>
            <person name="Dead R."/>
            <person name="Young S."/>
            <person name="Zeng Q."/>
            <person name="Koehrsen M."/>
            <person name="Alvarado L."/>
            <person name="Berlin A."/>
            <person name="Chapman S.B."/>
            <person name="Chen Z."/>
            <person name="Freedman E."/>
            <person name="Gellesch M."/>
            <person name="Goldberg J."/>
            <person name="Griggs A."/>
            <person name="Gujja S."/>
            <person name="Heilman E.R."/>
            <person name="Heiman D."/>
            <person name="Hepburn T."/>
            <person name="Howarth C."/>
            <person name="Jen D."/>
            <person name="Larson L."/>
            <person name="Mehta T."/>
            <person name="Neiman D."/>
            <person name="Pearson M."/>
            <person name="Roberts A."/>
            <person name="Saif S."/>
            <person name="Shea T."/>
            <person name="Shenoy N."/>
            <person name="Sisk P."/>
            <person name="Stolte C."/>
            <person name="Sykes S."/>
            <person name="Walk T."/>
            <person name="White J."/>
            <person name="Yandava C."/>
            <person name="Haas B."/>
            <person name="Nusbaum C."/>
            <person name="Birren B."/>
        </authorList>
    </citation>
    <scope>NUCLEOTIDE SEQUENCE</scope>
    <source>
        <strain evidence="1">R3-111a-1</strain>
    </source>
</reference>
<dbReference type="Proteomes" id="UP000006039">
    <property type="component" value="Unassembled WGS sequence"/>
</dbReference>
<keyword evidence="3" id="KW-1185">Reference proteome</keyword>
<name>J3NN75_GAET3</name>
<gene>
    <name evidence="2" type="primary">20343191</name>
    <name evidence="1" type="ORF">GGTG_02733</name>
</gene>